<dbReference type="PANTHER" id="PTHR43649">
    <property type="entry name" value="ARABINOSE-BINDING PROTEIN-RELATED"/>
    <property type="match status" value="1"/>
</dbReference>
<gene>
    <name evidence="2" type="ORF">ET33_10460</name>
</gene>
<dbReference type="eggNOG" id="COG1653">
    <property type="taxonomic scope" value="Bacteria"/>
</dbReference>
<feature type="chain" id="PRO_5001761187" evidence="1">
    <location>
        <begin position="26"/>
        <end position="447"/>
    </location>
</feature>
<evidence type="ECO:0000256" key="1">
    <source>
        <dbReference type="SAM" id="SignalP"/>
    </source>
</evidence>
<dbReference type="OrthoDB" id="2643984at2"/>
<keyword evidence="3" id="KW-1185">Reference proteome</keyword>
<name>A0A081P096_9BACL</name>
<evidence type="ECO:0000313" key="3">
    <source>
        <dbReference type="Proteomes" id="UP000028123"/>
    </source>
</evidence>
<comment type="caution">
    <text evidence="2">The sequence shown here is derived from an EMBL/GenBank/DDBJ whole genome shotgun (WGS) entry which is preliminary data.</text>
</comment>
<protein>
    <submittedName>
        <fullName evidence="2">ABC transporter substrate-binding protein</fullName>
    </submittedName>
</protein>
<dbReference type="InterPro" id="IPR050490">
    <property type="entry name" value="Bact_solute-bd_prot1"/>
</dbReference>
<feature type="signal peptide" evidence="1">
    <location>
        <begin position="1"/>
        <end position="25"/>
    </location>
</feature>
<organism evidence="2 3">
    <name type="scientific">Paenibacillus tyrfis</name>
    <dbReference type="NCBI Taxonomy" id="1501230"/>
    <lineage>
        <taxon>Bacteria</taxon>
        <taxon>Bacillati</taxon>
        <taxon>Bacillota</taxon>
        <taxon>Bacilli</taxon>
        <taxon>Bacillales</taxon>
        <taxon>Paenibacillaceae</taxon>
        <taxon>Paenibacillus</taxon>
    </lineage>
</organism>
<dbReference type="Pfam" id="PF01547">
    <property type="entry name" value="SBP_bac_1"/>
    <property type="match status" value="1"/>
</dbReference>
<sequence>MKKTSALLLSGAVLAVSVLSGCGQGAEKQEASGEGGQKNVTLKYYNWDNEVMGATTKALIDQFQAKYPNIKVESVPLVPGNSVETLKKLDVTMSSGEQIDLVLFPSIDETLARAAQGVLAPLDDMYAKENVKPEDEYYVNPKYKGKNYAAMYQRSNWIVLLNQKALDEAKLPVPEVGWTWDDFREYAKKLTKGEGNNKRYGAYFHNWGDYANPILFNEKRNAFLKEDGTTQFDDPSMLSFFNLRRTMEKEDKSTTPFADVVGAKLAYRTEFFNEKAAMLVTGSWMVADSADVQKYPHNFKVAFAPVPRSSKDAELGQTSIGGQFISVAAGSKYKDEAYQFIRFVTTNTSDAKKELSGWKKADDKKIIEGTIAKSKDLFNTDSLDKALFDKRIHAPAPSEVVAPYAPQLKKVLEDGFSSFILDGKSAEDAQKQMVEQANKVIKENSKK</sequence>
<dbReference type="InterPro" id="IPR006059">
    <property type="entry name" value="SBP"/>
</dbReference>
<dbReference type="SUPFAM" id="SSF53850">
    <property type="entry name" value="Periplasmic binding protein-like II"/>
    <property type="match status" value="1"/>
</dbReference>
<dbReference type="Gene3D" id="3.40.190.10">
    <property type="entry name" value="Periplasmic binding protein-like II"/>
    <property type="match status" value="1"/>
</dbReference>
<dbReference type="AlphaFoldDB" id="A0A081P096"/>
<proteinExistence type="predicted"/>
<dbReference type="Proteomes" id="UP000028123">
    <property type="component" value="Unassembled WGS sequence"/>
</dbReference>
<reference evidence="2 3" key="1">
    <citation type="submission" date="2014-06" db="EMBL/GenBank/DDBJ databases">
        <title>Draft genome sequence of Paenibacillus sp. MSt1.</title>
        <authorList>
            <person name="Aw Y.K."/>
            <person name="Ong K.S."/>
            <person name="Gan H.M."/>
            <person name="Lee S.M."/>
        </authorList>
    </citation>
    <scope>NUCLEOTIDE SEQUENCE [LARGE SCALE GENOMIC DNA]</scope>
    <source>
        <strain evidence="2 3">MSt1</strain>
    </source>
</reference>
<dbReference type="PROSITE" id="PS51257">
    <property type="entry name" value="PROKAR_LIPOPROTEIN"/>
    <property type="match status" value="1"/>
</dbReference>
<dbReference type="PANTHER" id="PTHR43649:SF12">
    <property type="entry name" value="DIACETYLCHITOBIOSE BINDING PROTEIN DASA"/>
    <property type="match status" value="1"/>
</dbReference>
<accession>A0A081P096</accession>
<dbReference type="EMBL" id="JNVM01000017">
    <property type="protein sequence ID" value="KEQ24119.1"/>
    <property type="molecule type" value="Genomic_DNA"/>
</dbReference>
<keyword evidence="1" id="KW-0732">Signal</keyword>
<evidence type="ECO:0000313" key="2">
    <source>
        <dbReference type="EMBL" id="KEQ24119.1"/>
    </source>
</evidence>
<dbReference type="RefSeq" id="WP_036686306.1">
    <property type="nucleotide sequence ID" value="NZ_FYEP01000002.1"/>
</dbReference>